<reference evidence="2 3" key="1">
    <citation type="submission" date="2018-08" db="EMBL/GenBank/DDBJ databases">
        <title>A genome reference for cultivated species of the human gut microbiota.</title>
        <authorList>
            <person name="Zou Y."/>
            <person name="Xue W."/>
            <person name="Luo G."/>
        </authorList>
    </citation>
    <scope>NUCLEOTIDE SEQUENCE [LARGE SCALE GENOMIC DNA]</scope>
    <source>
        <strain evidence="2 3">AF22-12AC</strain>
    </source>
</reference>
<dbReference type="Proteomes" id="UP000266172">
    <property type="component" value="Unassembled WGS sequence"/>
</dbReference>
<comment type="caution">
    <text evidence="2">The sequence shown here is derived from an EMBL/GenBank/DDBJ whole genome shotgun (WGS) entry which is preliminary data.</text>
</comment>
<dbReference type="PANTHER" id="PTHR14911:SF13">
    <property type="entry name" value="TRNA (GUANINE(6)-N2)-METHYLTRANSFERASE THUMP3"/>
    <property type="match status" value="1"/>
</dbReference>
<dbReference type="InterPro" id="IPR029063">
    <property type="entry name" value="SAM-dependent_MTases_sf"/>
</dbReference>
<organism evidence="2 3">
    <name type="scientific">Roseburia hominis</name>
    <dbReference type="NCBI Taxonomy" id="301301"/>
    <lineage>
        <taxon>Bacteria</taxon>
        <taxon>Bacillati</taxon>
        <taxon>Bacillota</taxon>
        <taxon>Clostridia</taxon>
        <taxon>Lachnospirales</taxon>
        <taxon>Lachnospiraceae</taxon>
        <taxon>Roseburia</taxon>
    </lineage>
</organism>
<evidence type="ECO:0000259" key="1">
    <source>
        <dbReference type="Pfam" id="PF01170"/>
    </source>
</evidence>
<keyword evidence="2" id="KW-0808">Transferase</keyword>
<protein>
    <submittedName>
        <fullName evidence="2">RNA methyltransferase</fullName>
    </submittedName>
</protein>
<accession>A0A395V3Y1</accession>
<dbReference type="GO" id="GO:0016423">
    <property type="term" value="F:tRNA (guanine) methyltransferase activity"/>
    <property type="evidence" value="ECO:0007669"/>
    <property type="project" value="TreeGrafter"/>
</dbReference>
<keyword evidence="2" id="KW-0489">Methyltransferase</keyword>
<dbReference type="SUPFAM" id="SSF53335">
    <property type="entry name" value="S-adenosyl-L-methionine-dependent methyltransferases"/>
    <property type="match status" value="1"/>
</dbReference>
<feature type="domain" description="Ribosomal RNA large subunit methyltransferase K/L-like methyltransferase" evidence="1">
    <location>
        <begin position="323"/>
        <end position="464"/>
    </location>
</feature>
<dbReference type="RefSeq" id="WP_118098013.1">
    <property type="nucleotide sequence ID" value="NZ_QRVL01000015.1"/>
</dbReference>
<evidence type="ECO:0000313" key="2">
    <source>
        <dbReference type="EMBL" id="RGS37519.1"/>
    </source>
</evidence>
<dbReference type="AlphaFoldDB" id="A0A395V3Y1"/>
<dbReference type="InterPro" id="IPR000241">
    <property type="entry name" value="RlmKL-like_Mtase"/>
</dbReference>
<dbReference type="Gene3D" id="3.40.50.150">
    <property type="entry name" value="Vaccinia Virus protein VP39"/>
    <property type="match status" value="1"/>
</dbReference>
<dbReference type="GO" id="GO:0030488">
    <property type="term" value="P:tRNA methylation"/>
    <property type="evidence" value="ECO:0007669"/>
    <property type="project" value="TreeGrafter"/>
</dbReference>
<sequence>MIHEYYKELQNNQNIRENLSLLRSECKDPQARETLLSLVGDGALLTGLLESDEPKVRKNAALLLGSLGLLQTAGSLFHAYEREQTLFVRSAYLTALSGMEVSPYLEALKEHRDALLAREIPENEKKHVNEELRELERIITAAEGITRHTFVGFTEPQDFLLATNREQRSVTLEEVKAVSASVRRSEKLHPLGVLVHAKDVRPFASIRTYRELLFPVRTAQPVPEDALGAAEAVWDSNLRELLTQAHRETTPFYFRLEIKSHMPLDKKSTFARRFSAELERLSGRMLVNAPSDYEIELRLLEKRDGGYACFLKLLTIAHGRFAYRKNAVAASIHPATAAMIVALAEPYLKENAQILDPFCGVGTMLIERDIRVPAREKYGIDIFGEAIRGARENASYAGEKINFINRDYFDFTHAYLFDEIITNMPVRGRKSKEETDTFYGRFFEKSAGLLKADGILVLYSNEQGFIRKQLRIRSDYRLLAEQCIREKDQFYLFVIQYKG</sequence>
<proteinExistence type="predicted"/>
<dbReference type="PANTHER" id="PTHR14911">
    <property type="entry name" value="THUMP DOMAIN-CONTAINING"/>
    <property type="match status" value="1"/>
</dbReference>
<name>A0A395V3Y1_9FIRM</name>
<evidence type="ECO:0000313" key="3">
    <source>
        <dbReference type="Proteomes" id="UP000266172"/>
    </source>
</evidence>
<dbReference type="EMBL" id="QRVL01000015">
    <property type="protein sequence ID" value="RGS37519.1"/>
    <property type="molecule type" value="Genomic_DNA"/>
</dbReference>
<dbReference type="Pfam" id="PF01170">
    <property type="entry name" value="UPF0020"/>
    <property type="match status" value="1"/>
</dbReference>
<dbReference type="CDD" id="cd02440">
    <property type="entry name" value="AdoMet_MTases"/>
    <property type="match status" value="1"/>
</dbReference>
<gene>
    <name evidence="2" type="ORF">DWX93_13885</name>
</gene>